<sequence length="91" mass="10488">MASNNYRERNAGSAELVIEIHRRLYVTWLAPAINPALNYNRYFVSILALQTTISSPPEEYLSAVSLLETQRFCEPSNLPEDINRQPPFYLE</sequence>
<reference evidence="1 2" key="1">
    <citation type="submission" date="2024-09" db="EMBL/GenBank/DDBJ databases">
        <title>Floridaenema gen nov. (Aerosakkonemataceae, Aerosakkonematales ord. nov., Cyanobacteria) from benthic tropical and subtropical fresh waters, with the description of four new species.</title>
        <authorList>
            <person name="Moretto J.A."/>
            <person name="Berthold D.E."/>
            <person name="Lefler F.W."/>
            <person name="Huang I.-S."/>
            <person name="Laughinghouse H. IV."/>
        </authorList>
    </citation>
    <scope>NUCLEOTIDE SEQUENCE [LARGE SCALE GENOMIC DNA]</scope>
    <source>
        <strain evidence="1 2">BLCC-F50</strain>
    </source>
</reference>
<protein>
    <submittedName>
        <fullName evidence="1">Uncharacterized protein</fullName>
    </submittedName>
</protein>
<gene>
    <name evidence="1" type="ORF">ACE1CI_20040</name>
</gene>
<proteinExistence type="predicted"/>
<keyword evidence="2" id="KW-1185">Reference proteome</keyword>
<evidence type="ECO:0000313" key="2">
    <source>
        <dbReference type="Proteomes" id="UP001576784"/>
    </source>
</evidence>
<dbReference type="EMBL" id="JBHFNR010000145">
    <property type="protein sequence ID" value="MFB2895206.1"/>
    <property type="molecule type" value="Genomic_DNA"/>
</dbReference>
<accession>A0ABV4XU61</accession>
<dbReference type="RefSeq" id="WP_413264840.1">
    <property type="nucleotide sequence ID" value="NZ_JBHFNR010000145.1"/>
</dbReference>
<comment type="caution">
    <text evidence="1">The sequence shown here is derived from an EMBL/GenBank/DDBJ whole genome shotgun (WGS) entry which is preliminary data.</text>
</comment>
<organism evidence="1 2">
    <name type="scientific">Floridaenema flaviceps BLCC-F50</name>
    <dbReference type="NCBI Taxonomy" id="3153642"/>
    <lineage>
        <taxon>Bacteria</taxon>
        <taxon>Bacillati</taxon>
        <taxon>Cyanobacteriota</taxon>
        <taxon>Cyanophyceae</taxon>
        <taxon>Oscillatoriophycideae</taxon>
        <taxon>Aerosakkonematales</taxon>
        <taxon>Aerosakkonemataceae</taxon>
        <taxon>Floridanema</taxon>
        <taxon>Floridanema flaviceps</taxon>
    </lineage>
</organism>
<dbReference type="Proteomes" id="UP001576784">
    <property type="component" value="Unassembled WGS sequence"/>
</dbReference>
<evidence type="ECO:0000313" key="1">
    <source>
        <dbReference type="EMBL" id="MFB2895206.1"/>
    </source>
</evidence>
<name>A0ABV4XU61_9CYAN</name>